<comment type="caution">
    <text evidence="1">The sequence shown here is derived from an EMBL/GenBank/DDBJ whole genome shotgun (WGS) entry which is preliminary data.</text>
</comment>
<name>A0ABW7YK54_9ACTN</name>
<reference evidence="1 2" key="1">
    <citation type="submission" date="2024-10" db="EMBL/GenBank/DDBJ databases">
        <title>The Natural Products Discovery Center: Release of the First 8490 Sequenced Strains for Exploring Actinobacteria Biosynthetic Diversity.</title>
        <authorList>
            <person name="Kalkreuter E."/>
            <person name="Kautsar S.A."/>
            <person name="Yang D."/>
            <person name="Bader C.D."/>
            <person name="Teijaro C.N."/>
            <person name="Fluegel L."/>
            <person name="Davis C.M."/>
            <person name="Simpson J.R."/>
            <person name="Lauterbach L."/>
            <person name="Steele A.D."/>
            <person name="Gui C."/>
            <person name="Meng S."/>
            <person name="Li G."/>
            <person name="Viehrig K."/>
            <person name="Ye F."/>
            <person name="Su P."/>
            <person name="Kiefer A.F."/>
            <person name="Nichols A."/>
            <person name="Cepeda A.J."/>
            <person name="Yan W."/>
            <person name="Fan B."/>
            <person name="Jiang Y."/>
            <person name="Adhikari A."/>
            <person name="Zheng C.-J."/>
            <person name="Schuster L."/>
            <person name="Cowan T.M."/>
            <person name="Smanski M.J."/>
            <person name="Chevrette M.G."/>
            <person name="De Carvalho L.P.S."/>
            <person name="Shen B."/>
        </authorList>
    </citation>
    <scope>NUCLEOTIDE SEQUENCE [LARGE SCALE GENOMIC DNA]</scope>
    <source>
        <strain evidence="1 2">NPDC050545</strain>
    </source>
</reference>
<gene>
    <name evidence="1" type="ORF">ACIBG2_02810</name>
</gene>
<proteinExistence type="predicted"/>
<evidence type="ECO:0000313" key="2">
    <source>
        <dbReference type="Proteomes" id="UP001612741"/>
    </source>
</evidence>
<evidence type="ECO:0000313" key="1">
    <source>
        <dbReference type="EMBL" id="MFI6496283.1"/>
    </source>
</evidence>
<dbReference type="RefSeq" id="WP_397078304.1">
    <property type="nucleotide sequence ID" value="NZ_JBITGY010000001.1"/>
</dbReference>
<dbReference type="EMBL" id="JBITGY010000001">
    <property type="protein sequence ID" value="MFI6496283.1"/>
    <property type="molecule type" value="Genomic_DNA"/>
</dbReference>
<sequence length="178" mass="18986">MSSARLDAAHADLVSVLRRHHNGVRTFLLLCGAGLEEANAAVRVAYAEANDLVFRDQKAWKKLPDPGLWLRKAAFNAWQYPPGSVLRGVTASVPAVIPAVMPAGIELAEVIGPALTLAVAELHGAQRVAIALELGGYRPEEIGGFLGLRAREVDDLMAEARVALKDGWAAYRAPGGEM</sequence>
<accession>A0ABW7YK54</accession>
<organism evidence="1 2">
    <name type="scientific">Nonomuraea typhae</name>
    <dbReference type="NCBI Taxonomy" id="2603600"/>
    <lineage>
        <taxon>Bacteria</taxon>
        <taxon>Bacillati</taxon>
        <taxon>Actinomycetota</taxon>
        <taxon>Actinomycetes</taxon>
        <taxon>Streptosporangiales</taxon>
        <taxon>Streptosporangiaceae</taxon>
        <taxon>Nonomuraea</taxon>
    </lineage>
</organism>
<evidence type="ECO:0008006" key="3">
    <source>
        <dbReference type="Google" id="ProtNLM"/>
    </source>
</evidence>
<dbReference type="Proteomes" id="UP001612741">
    <property type="component" value="Unassembled WGS sequence"/>
</dbReference>
<protein>
    <recommendedName>
        <fullName evidence="3">RNA polymerase subunit sigma-70</fullName>
    </recommendedName>
</protein>
<keyword evidence="2" id="KW-1185">Reference proteome</keyword>